<accession>A0ABY8VIF2</accession>
<name>A0ABY8VIF2_9CORY</name>
<reference evidence="1 2" key="1">
    <citation type="submission" date="2023-05" db="EMBL/GenBank/DDBJ databases">
        <title>Corynebacterium suedekumii sp. nov. and Corynebacterium breve sp. nov. isolated from raw cow's milk.</title>
        <authorList>
            <person name="Baer M.K."/>
            <person name="Mehl L."/>
            <person name="Hellmuth R."/>
            <person name="Marke G."/>
            <person name="Lipski A."/>
        </authorList>
    </citation>
    <scope>NUCLEOTIDE SEQUENCE [LARGE SCALE GENOMIC DNA]</scope>
    <source>
        <strain evidence="1 2">LM112</strain>
    </source>
</reference>
<evidence type="ECO:0000313" key="1">
    <source>
        <dbReference type="EMBL" id="WIM69117.1"/>
    </source>
</evidence>
<keyword evidence="2" id="KW-1185">Reference proteome</keyword>
<sequence>MMLDEFEAHFGDRGHSSNWLANFTAAVKAVEADDAYPANGDPLNNIVDAYHLRLDD</sequence>
<proteinExistence type="predicted"/>
<dbReference type="Proteomes" id="UP001238805">
    <property type="component" value="Chromosome"/>
</dbReference>
<evidence type="ECO:0000313" key="2">
    <source>
        <dbReference type="Proteomes" id="UP001238805"/>
    </source>
</evidence>
<dbReference type="EMBL" id="CP126970">
    <property type="protein sequence ID" value="WIM69117.1"/>
    <property type="molecule type" value="Genomic_DNA"/>
</dbReference>
<gene>
    <name evidence="1" type="ORF">QP029_07350</name>
</gene>
<organism evidence="1 2">
    <name type="scientific">Corynebacterium suedekumii</name>
    <dbReference type="NCBI Taxonomy" id="3049801"/>
    <lineage>
        <taxon>Bacteria</taxon>
        <taxon>Bacillati</taxon>
        <taxon>Actinomycetota</taxon>
        <taxon>Actinomycetes</taxon>
        <taxon>Mycobacteriales</taxon>
        <taxon>Corynebacteriaceae</taxon>
        <taxon>Corynebacterium</taxon>
    </lineage>
</organism>
<dbReference type="RefSeq" id="WP_284873715.1">
    <property type="nucleotide sequence ID" value="NZ_CP126970.1"/>
</dbReference>
<protein>
    <submittedName>
        <fullName evidence="1">Uncharacterized protein</fullName>
    </submittedName>
</protein>